<comment type="caution">
    <text evidence="3">The sequence shown here is derived from an EMBL/GenBank/DDBJ whole genome shotgun (WGS) entry which is preliminary data.</text>
</comment>
<dbReference type="PRINTS" id="PR00598">
    <property type="entry name" value="HTHMARR"/>
</dbReference>
<proteinExistence type="predicted"/>
<dbReference type="Pfam" id="PF01047">
    <property type="entry name" value="MarR"/>
    <property type="match status" value="1"/>
</dbReference>
<evidence type="ECO:0000256" key="1">
    <source>
        <dbReference type="SAM" id="MobiDB-lite"/>
    </source>
</evidence>
<dbReference type="SUPFAM" id="SSF46785">
    <property type="entry name" value="Winged helix' DNA-binding domain"/>
    <property type="match status" value="1"/>
</dbReference>
<dbReference type="PROSITE" id="PS50995">
    <property type="entry name" value="HTH_MARR_2"/>
    <property type="match status" value="1"/>
</dbReference>
<evidence type="ECO:0000313" key="4">
    <source>
        <dbReference type="Proteomes" id="UP001597338"/>
    </source>
</evidence>
<feature type="region of interest" description="Disordered" evidence="1">
    <location>
        <begin position="162"/>
        <end position="188"/>
    </location>
</feature>
<sequence>MRTSGQSSAEPGGTDGGPEPARSGPVPVAVSMWQSVQRVMRAFDALLTQHGGSWQVWHILLALHQGTPATQRELARAVGIREATLTHHLRGMEDRGLVVRTREASNRRVQRIEVTAAGEALFGDLRSAAIGFDSTLRAAIGDGPDVDTFLATLGRLADSVPAGGRDIVPQGWPRGTPGNAPTGSSPRE</sequence>
<dbReference type="Proteomes" id="UP001597338">
    <property type="component" value="Unassembled WGS sequence"/>
</dbReference>
<dbReference type="RefSeq" id="WP_377200402.1">
    <property type="nucleotide sequence ID" value="NZ_JBHUHF010000001.1"/>
</dbReference>
<dbReference type="PANTHER" id="PTHR33164:SF13">
    <property type="entry name" value="4-HYDROXYPHENYLACETATE CATABOLISM PROTEIN"/>
    <property type="match status" value="1"/>
</dbReference>
<dbReference type="SMART" id="SM00347">
    <property type="entry name" value="HTH_MARR"/>
    <property type="match status" value="1"/>
</dbReference>
<dbReference type="InterPro" id="IPR039422">
    <property type="entry name" value="MarR/SlyA-like"/>
</dbReference>
<dbReference type="InterPro" id="IPR036388">
    <property type="entry name" value="WH-like_DNA-bd_sf"/>
</dbReference>
<dbReference type="PANTHER" id="PTHR33164">
    <property type="entry name" value="TRANSCRIPTIONAL REGULATOR, MARR FAMILY"/>
    <property type="match status" value="1"/>
</dbReference>
<feature type="compositionally biased region" description="Polar residues" evidence="1">
    <location>
        <begin position="179"/>
        <end position="188"/>
    </location>
</feature>
<accession>A0ABW4VG81</accession>
<gene>
    <name evidence="3" type="ORF">ACFSL2_24850</name>
</gene>
<organism evidence="3 4">
    <name type="scientific">Promicromonospora aerolata</name>
    <dbReference type="NCBI Taxonomy" id="195749"/>
    <lineage>
        <taxon>Bacteria</taxon>
        <taxon>Bacillati</taxon>
        <taxon>Actinomycetota</taxon>
        <taxon>Actinomycetes</taxon>
        <taxon>Micrococcales</taxon>
        <taxon>Promicromonosporaceae</taxon>
        <taxon>Promicromonospora</taxon>
    </lineage>
</organism>
<dbReference type="Gene3D" id="1.10.10.10">
    <property type="entry name" value="Winged helix-like DNA-binding domain superfamily/Winged helix DNA-binding domain"/>
    <property type="match status" value="1"/>
</dbReference>
<dbReference type="InterPro" id="IPR011991">
    <property type="entry name" value="ArsR-like_HTH"/>
</dbReference>
<dbReference type="InterPro" id="IPR000835">
    <property type="entry name" value="HTH_MarR-typ"/>
</dbReference>
<keyword evidence="4" id="KW-1185">Reference proteome</keyword>
<dbReference type="InterPro" id="IPR036390">
    <property type="entry name" value="WH_DNA-bd_sf"/>
</dbReference>
<evidence type="ECO:0000259" key="2">
    <source>
        <dbReference type="PROSITE" id="PS50995"/>
    </source>
</evidence>
<evidence type="ECO:0000313" key="3">
    <source>
        <dbReference type="EMBL" id="MFD2028738.1"/>
    </source>
</evidence>
<dbReference type="CDD" id="cd00090">
    <property type="entry name" value="HTH_ARSR"/>
    <property type="match status" value="1"/>
</dbReference>
<dbReference type="EMBL" id="JBHUHF010000001">
    <property type="protein sequence ID" value="MFD2028738.1"/>
    <property type="molecule type" value="Genomic_DNA"/>
</dbReference>
<feature type="region of interest" description="Disordered" evidence="1">
    <location>
        <begin position="1"/>
        <end position="26"/>
    </location>
</feature>
<protein>
    <submittedName>
        <fullName evidence="3">MarR family winged helix-turn-helix transcriptional regulator</fullName>
    </submittedName>
</protein>
<reference evidence="4" key="1">
    <citation type="journal article" date="2019" name="Int. J. Syst. Evol. Microbiol.">
        <title>The Global Catalogue of Microorganisms (GCM) 10K type strain sequencing project: providing services to taxonomists for standard genome sequencing and annotation.</title>
        <authorList>
            <consortium name="The Broad Institute Genomics Platform"/>
            <consortium name="The Broad Institute Genome Sequencing Center for Infectious Disease"/>
            <person name="Wu L."/>
            <person name="Ma J."/>
        </authorList>
    </citation>
    <scope>NUCLEOTIDE SEQUENCE [LARGE SCALE GENOMIC DNA]</scope>
    <source>
        <strain evidence="4">CCM 7043</strain>
    </source>
</reference>
<feature type="domain" description="HTH marR-type" evidence="2">
    <location>
        <begin position="25"/>
        <end position="158"/>
    </location>
</feature>
<name>A0ABW4VG81_9MICO</name>